<protein>
    <submittedName>
        <fullName evidence="4">AAA family ATPase</fullName>
    </submittedName>
</protein>
<evidence type="ECO:0000313" key="5">
    <source>
        <dbReference type="Proteomes" id="UP000586042"/>
    </source>
</evidence>
<feature type="coiled-coil region" evidence="1">
    <location>
        <begin position="449"/>
        <end position="476"/>
    </location>
</feature>
<feature type="domain" description="Winged helix-turn-helix" evidence="3">
    <location>
        <begin position="267"/>
        <end position="338"/>
    </location>
</feature>
<evidence type="ECO:0000259" key="2">
    <source>
        <dbReference type="Pfam" id="PF13401"/>
    </source>
</evidence>
<dbReference type="PRINTS" id="PR00364">
    <property type="entry name" value="DISEASERSIST"/>
</dbReference>
<dbReference type="AlphaFoldDB" id="A0A7Y6M013"/>
<feature type="domain" description="ORC1/DEAH AAA+ ATPase" evidence="2">
    <location>
        <begin position="27"/>
        <end position="117"/>
    </location>
</feature>
<comment type="caution">
    <text evidence="4">The sequence shown here is derived from an EMBL/GenBank/DDBJ whole genome shotgun (WGS) entry which is preliminary data.</text>
</comment>
<keyword evidence="1" id="KW-0175">Coiled coil</keyword>
<evidence type="ECO:0000313" key="4">
    <source>
        <dbReference type="EMBL" id="NUW30048.1"/>
    </source>
</evidence>
<dbReference type="EMBL" id="JABWGN010000001">
    <property type="protein sequence ID" value="NUW30048.1"/>
    <property type="molecule type" value="Genomic_DNA"/>
</dbReference>
<dbReference type="Gene3D" id="3.40.50.300">
    <property type="entry name" value="P-loop containing nucleotide triphosphate hydrolases"/>
    <property type="match status" value="1"/>
</dbReference>
<dbReference type="RefSeq" id="WP_175587532.1">
    <property type="nucleotide sequence ID" value="NZ_JABWGN010000001.1"/>
</dbReference>
<dbReference type="InterPro" id="IPR011990">
    <property type="entry name" value="TPR-like_helical_dom_sf"/>
</dbReference>
<proteinExistence type="predicted"/>
<accession>A0A7Y6M013</accession>
<organism evidence="4 5">
    <name type="scientific">Nonomuraea montanisoli</name>
    <dbReference type="NCBI Taxonomy" id="2741721"/>
    <lineage>
        <taxon>Bacteria</taxon>
        <taxon>Bacillati</taxon>
        <taxon>Actinomycetota</taxon>
        <taxon>Actinomycetes</taxon>
        <taxon>Streptosporangiales</taxon>
        <taxon>Streptosporangiaceae</taxon>
        <taxon>Nonomuraea</taxon>
    </lineage>
</organism>
<dbReference type="Pfam" id="PF13401">
    <property type="entry name" value="AAA_22"/>
    <property type="match status" value="1"/>
</dbReference>
<dbReference type="PANTHER" id="PTHR47691:SF3">
    <property type="entry name" value="HTH-TYPE TRANSCRIPTIONAL REGULATOR RV0890C-RELATED"/>
    <property type="match status" value="1"/>
</dbReference>
<dbReference type="InterPro" id="IPR058852">
    <property type="entry name" value="HTH_77"/>
</dbReference>
<gene>
    <name evidence="4" type="ORF">HTZ77_01175</name>
</gene>
<dbReference type="SUPFAM" id="SSF48452">
    <property type="entry name" value="TPR-like"/>
    <property type="match status" value="1"/>
</dbReference>
<dbReference type="PANTHER" id="PTHR47691">
    <property type="entry name" value="REGULATOR-RELATED"/>
    <property type="match status" value="1"/>
</dbReference>
<keyword evidence="5" id="KW-1185">Reference proteome</keyword>
<evidence type="ECO:0000259" key="3">
    <source>
        <dbReference type="Pfam" id="PF25872"/>
    </source>
</evidence>
<reference evidence="4 5" key="1">
    <citation type="submission" date="2020-06" db="EMBL/GenBank/DDBJ databases">
        <title>Nonomuraea sp. SMC257, a novel actinomycete isolated from soil.</title>
        <authorList>
            <person name="Chanama M."/>
        </authorList>
    </citation>
    <scope>NUCLEOTIDE SEQUENCE [LARGE SCALE GENOMIC DNA]</scope>
    <source>
        <strain evidence="4 5">SMC257</strain>
    </source>
</reference>
<dbReference type="Proteomes" id="UP000586042">
    <property type="component" value="Unassembled WGS sequence"/>
</dbReference>
<dbReference type="InterPro" id="IPR049945">
    <property type="entry name" value="AAA_22"/>
</dbReference>
<dbReference type="InterPro" id="IPR027417">
    <property type="entry name" value="P-loop_NTPase"/>
</dbReference>
<name>A0A7Y6M013_9ACTN</name>
<evidence type="ECO:0000256" key="1">
    <source>
        <dbReference type="SAM" id="Coils"/>
    </source>
</evidence>
<dbReference type="GO" id="GO:0016887">
    <property type="term" value="F:ATP hydrolysis activity"/>
    <property type="evidence" value="ECO:0007669"/>
    <property type="project" value="InterPro"/>
</dbReference>
<dbReference type="SUPFAM" id="SSF52540">
    <property type="entry name" value="P-loop containing nucleoside triphosphate hydrolases"/>
    <property type="match status" value="1"/>
</dbReference>
<dbReference type="Gene3D" id="1.25.40.10">
    <property type="entry name" value="Tetratricopeptide repeat domain"/>
    <property type="match status" value="1"/>
</dbReference>
<dbReference type="Pfam" id="PF25872">
    <property type="entry name" value="HTH_77"/>
    <property type="match status" value="1"/>
</dbReference>
<sequence>MLTSAETSTFIGRRGEVSAARRLLARGRLLTLTGAGGVGKTRLAMRVAEALRPAYDDGVEIVELASLEDPELLVPTVATALGVRDAGPSPMSVLVDYLAERRVLLVLDNCEHLLDACAKLIDGLLRGAGRLRVLATSRQTLGVAGEQVLVVPSLSVPDPAAAPRDITRSESVRMLADRVARVRPGFTLDRADARVFARLCRRLDGIPLAIELAAGRLASTPVEELERRLDERFEVLDAGAGGGGPPRHQTMRAAVDWSFDLCTRAEQRLWCRLSMFAGGVEVETAEEVCQGDGIEPADVFELLAGLVDKSILVAEPHEDGVRYHMLDSIRSYGREKLADSGEEEALRRRFCDHYRRLTAERRVDRLVPEQLARYRVLAAELPNIRVALDLSYARPEDAADGLDTVSAMWGYWILAGSVTEGRHWMDRGLALVPPDARARRTGLWAAATLALYQGDCAEAQDMLEDAQRLAREAGDDETRAFATQVSAMVAFSEGDAGTGMELMEKARAGHVDRGDLSALGINLYYDASFSAEQDPERAGELAQEFLTLCEKRRAEPSRGYALFAVGVTAWHQGQPERAEAMLKEAMAIRRTINDRWGLAECVEVLAWIAGAYGRYERAARMLGVANALWQEMGASPATFWPHKRDHENCVARTREALGPREYGAAFRSGERLGLDGAWSYVSED</sequence>